<dbReference type="Gene3D" id="3.30.710.10">
    <property type="entry name" value="Potassium Channel Kv1.1, Chain A"/>
    <property type="match status" value="2"/>
</dbReference>
<proteinExistence type="predicted"/>
<dbReference type="AlphaFoldDB" id="A0A813GKT7"/>
<dbReference type="CDD" id="cd18186">
    <property type="entry name" value="BTB_POZ_ZBTB_KLHL-like"/>
    <property type="match status" value="2"/>
</dbReference>
<dbReference type="Pfam" id="PF00651">
    <property type="entry name" value="BTB"/>
    <property type="match status" value="2"/>
</dbReference>
<keyword evidence="3" id="KW-1185">Reference proteome</keyword>
<feature type="non-terminal residue" evidence="2">
    <location>
        <position position="1"/>
    </location>
</feature>
<dbReference type="SUPFAM" id="SSF54695">
    <property type="entry name" value="POZ domain"/>
    <property type="match status" value="2"/>
</dbReference>
<evidence type="ECO:0000313" key="3">
    <source>
        <dbReference type="Proteomes" id="UP000654075"/>
    </source>
</evidence>
<comment type="caution">
    <text evidence="2">The sequence shown here is derived from an EMBL/GenBank/DDBJ whole genome shotgun (WGS) entry which is preliminary data.</text>
</comment>
<dbReference type="PROSITE" id="PS50097">
    <property type="entry name" value="BTB"/>
    <property type="match status" value="2"/>
</dbReference>
<name>A0A813GKT7_POLGL</name>
<gene>
    <name evidence="2" type="ORF">PGLA1383_LOCUS42685</name>
</gene>
<dbReference type="InterPro" id="IPR000210">
    <property type="entry name" value="BTB/POZ_dom"/>
</dbReference>
<dbReference type="Proteomes" id="UP000654075">
    <property type="component" value="Unassembled WGS sequence"/>
</dbReference>
<dbReference type="PANTHER" id="PTHR24413">
    <property type="entry name" value="SPECKLE-TYPE POZ PROTEIN"/>
    <property type="match status" value="1"/>
</dbReference>
<organism evidence="2 3">
    <name type="scientific">Polarella glacialis</name>
    <name type="common">Dinoflagellate</name>
    <dbReference type="NCBI Taxonomy" id="89957"/>
    <lineage>
        <taxon>Eukaryota</taxon>
        <taxon>Sar</taxon>
        <taxon>Alveolata</taxon>
        <taxon>Dinophyceae</taxon>
        <taxon>Suessiales</taxon>
        <taxon>Suessiaceae</taxon>
        <taxon>Polarella</taxon>
    </lineage>
</organism>
<dbReference type="SMART" id="SM00225">
    <property type="entry name" value="BTB"/>
    <property type="match status" value="2"/>
</dbReference>
<sequence length="452" mass="48506">MMDGGMSFLPVLSSSKVRDALGAMRRTSLDAGARRTSKKPKQGSLLQERAQHLWEKHEFTDATVTCEGSSFPVHRAVLASASPVLQRAFAGGMSEAASAKFGGRDSNPVPFEALLRFCYTGSLSCPAEGLPQLLELAMLFEMAALSEAAVDALFEGLVSENMRERGQLLKRHGGYPAVQYALRESLCNPLASVDESASKKRKQACLLEERAQHLWEKREFTDATVTCEGSSFPVHRAVLASASPVFQRAFAGGMSEAASARYAIRDSNPVPVEALLRFCYTGSLSCPAEGLPQLLELAVLYEVAALSEAVADALLEGLLPKNVRDRGQLLKRHGGHPGVQAVWPRFLYLVAADHLLAAAWRANQLALGELLMRSLVVMLLQGAKSGAGLGSALEFEGLTSAIEDAGLAWEMGWSIKEMGCSFFADGPVAFFALDTNKVAAPSKQLAAQFAAK</sequence>
<dbReference type="InterPro" id="IPR011333">
    <property type="entry name" value="SKP1/BTB/POZ_sf"/>
</dbReference>
<feature type="domain" description="BTB" evidence="1">
    <location>
        <begin position="60"/>
        <end position="127"/>
    </location>
</feature>
<feature type="domain" description="BTB" evidence="1">
    <location>
        <begin position="221"/>
        <end position="288"/>
    </location>
</feature>
<evidence type="ECO:0000259" key="1">
    <source>
        <dbReference type="PROSITE" id="PS50097"/>
    </source>
</evidence>
<dbReference type="EMBL" id="CAJNNV010028775">
    <property type="protein sequence ID" value="CAE8625707.1"/>
    <property type="molecule type" value="Genomic_DNA"/>
</dbReference>
<reference evidence="2" key="1">
    <citation type="submission" date="2021-02" db="EMBL/GenBank/DDBJ databases">
        <authorList>
            <person name="Dougan E. K."/>
            <person name="Rhodes N."/>
            <person name="Thang M."/>
            <person name="Chan C."/>
        </authorList>
    </citation>
    <scope>NUCLEOTIDE SEQUENCE</scope>
</reference>
<dbReference type="OrthoDB" id="6359816at2759"/>
<protein>
    <recommendedName>
        <fullName evidence="1">BTB domain-containing protein</fullName>
    </recommendedName>
</protein>
<accession>A0A813GKT7</accession>
<evidence type="ECO:0000313" key="2">
    <source>
        <dbReference type="EMBL" id="CAE8625707.1"/>
    </source>
</evidence>